<dbReference type="CDD" id="cd06170">
    <property type="entry name" value="LuxR_C_like"/>
    <property type="match status" value="1"/>
</dbReference>
<dbReference type="KEGG" id="hja:BST95_04735"/>
<evidence type="ECO:0000313" key="6">
    <source>
        <dbReference type="Proteomes" id="UP000235162"/>
    </source>
</evidence>
<dbReference type="RefSeq" id="WP_084198360.1">
    <property type="nucleotide sequence ID" value="NZ_BMYL01000003.1"/>
</dbReference>
<comment type="caution">
    <text evidence="5">The sequence shown here is derived from an EMBL/GenBank/DDBJ whole genome shotgun (WGS) entry which is preliminary data.</text>
</comment>
<gene>
    <name evidence="5" type="ORF">C0029_13295</name>
</gene>
<dbReference type="InterPro" id="IPR000792">
    <property type="entry name" value="Tscrpt_reg_LuxR_C"/>
</dbReference>
<dbReference type="PROSITE" id="PS50043">
    <property type="entry name" value="HTH_LUXR_2"/>
    <property type="match status" value="1"/>
</dbReference>
<protein>
    <submittedName>
        <fullName evidence="5">LuxR family transcriptional regulator</fullName>
    </submittedName>
</protein>
<sequence>MPVLPTFSHHVADLIRCAGSADFPASLIAMLRDMVPVDDATVIAYPGMDMPVIEYFEEPNQSGSSTLDRFVKGAFLLDPFYLTATRDNRHGVFRLRDLSPTGFRDSDYYKTWYRDSNFVDECGFIVPVGERGFVNIALGKTASRATFTKRELSTLEAIYPSVEALCQQHWTLTSSDKTGDNLRAKLHSALESFGSSLLTERETQVINLVLHGHSTKTVADKLSISMETVKLHRKHAYAKLEISSQAELFYLFLDSLMSAQDYESGDTLVAYMAPPPKRGDAR</sequence>
<evidence type="ECO:0000256" key="1">
    <source>
        <dbReference type="ARBA" id="ARBA00023015"/>
    </source>
</evidence>
<dbReference type="GO" id="GO:0006355">
    <property type="term" value="P:regulation of DNA-templated transcription"/>
    <property type="evidence" value="ECO:0007669"/>
    <property type="project" value="InterPro"/>
</dbReference>
<dbReference type="GO" id="GO:0003677">
    <property type="term" value="F:DNA binding"/>
    <property type="evidence" value="ECO:0007669"/>
    <property type="project" value="UniProtKB-KW"/>
</dbReference>
<dbReference type="InterPro" id="IPR036388">
    <property type="entry name" value="WH-like_DNA-bd_sf"/>
</dbReference>
<proteinExistence type="predicted"/>
<evidence type="ECO:0000259" key="4">
    <source>
        <dbReference type="PROSITE" id="PS50043"/>
    </source>
</evidence>
<feature type="domain" description="HTH luxR-type" evidence="4">
    <location>
        <begin position="191"/>
        <end position="256"/>
    </location>
</feature>
<evidence type="ECO:0000256" key="3">
    <source>
        <dbReference type="ARBA" id="ARBA00023163"/>
    </source>
</evidence>
<keyword evidence="1" id="KW-0805">Transcription regulation</keyword>
<dbReference type="SUPFAM" id="SSF46894">
    <property type="entry name" value="C-terminal effector domain of the bipartite response regulators"/>
    <property type="match status" value="1"/>
</dbReference>
<keyword evidence="2" id="KW-0238">DNA-binding</keyword>
<dbReference type="AlphaFoldDB" id="A0AAP8MD36"/>
<dbReference type="SMART" id="SM00421">
    <property type="entry name" value="HTH_LUXR"/>
    <property type="match status" value="1"/>
</dbReference>
<dbReference type="Proteomes" id="UP000235162">
    <property type="component" value="Unassembled WGS sequence"/>
</dbReference>
<keyword evidence="3" id="KW-0804">Transcription</keyword>
<dbReference type="PROSITE" id="PS00622">
    <property type="entry name" value="HTH_LUXR_1"/>
    <property type="match status" value="1"/>
</dbReference>
<organism evidence="5 6">
    <name type="scientific">Halioglobus japonicus</name>
    <dbReference type="NCBI Taxonomy" id="930805"/>
    <lineage>
        <taxon>Bacteria</taxon>
        <taxon>Pseudomonadati</taxon>
        <taxon>Pseudomonadota</taxon>
        <taxon>Gammaproteobacteria</taxon>
        <taxon>Cellvibrionales</taxon>
        <taxon>Halieaceae</taxon>
        <taxon>Halioglobus</taxon>
    </lineage>
</organism>
<reference evidence="5 6" key="1">
    <citation type="submission" date="2018-01" db="EMBL/GenBank/DDBJ databases">
        <title>The draft genome sequence of Halioglobus japonicus S1-36.</title>
        <authorList>
            <person name="Du Z.-J."/>
            <person name="Shi M.-J."/>
        </authorList>
    </citation>
    <scope>NUCLEOTIDE SEQUENCE [LARGE SCALE GENOMIC DNA]</scope>
    <source>
        <strain evidence="5 6">S1-36</strain>
    </source>
</reference>
<accession>A0AAP8MD36</accession>
<name>A0AAP8MD36_9GAMM</name>
<dbReference type="PANTHER" id="PTHR44688">
    <property type="entry name" value="DNA-BINDING TRANSCRIPTIONAL ACTIVATOR DEVR_DOSR"/>
    <property type="match status" value="1"/>
</dbReference>
<dbReference type="Pfam" id="PF00196">
    <property type="entry name" value="GerE"/>
    <property type="match status" value="1"/>
</dbReference>
<dbReference type="PANTHER" id="PTHR44688:SF16">
    <property type="entry name" value="DNA-BINDING TRANSCRIPTIONAL ACTIVATOR DEVR_DOSR"/>
    <property type="match status" value="1"/>
</dbReference>
<dbReference type="EMBL" id="PKUR01000003">
    <property type="protein sequence ID" value="PLW85588.1"/>
    <property type="molecule type" value="Genomic_DNA"/>
</dbReference>
<dbReference type="Gene3D" id="1.10.10.10">
    <property type="entry name" value="Winged helix-like DNA-binding domain superfamily/Winged helix DNA-binding domain"/>
    <property type="match status" value="1"/>
</dbReference>
<evidence type="ECO:0000256" key="2">
    <source>
        <dbReference type="ARBA" id="ARBA00023125"/>
    </source>
</evidence>
<dbReference type="InterPro" id="IPR016032">
    <property type="entry name" value="Sig_transdc_resp-reg_C-effctor"/>
</dbReference>
<evidence type="ECO:0000313" key="5">
    <source>
        <dbReference type="EMBL" id="PLW85588.1"/>
    </source>
</evidence>
<keyword evidence="6" id="KW-1185">Reference proteome</keyword>
<dbReference type="PRINTS" id="PR00038">
    <property type="entry name" value="HTHLUXR"/>
</dbReference>